<evidence type="ECO:0000313" key="9">
    <source>
        <dbReference type="EMBL" id="GLT23406.1"/>
    </source>
</evidence>
<keyword evidence="6 7" id="KW-0472">Membrane</keyword>
<dbReference type="EMBL" id="BSPX01000047">
    <property type="protein sequence ID" value="GLT23406.1"/>
    <property type="molecule type" value="Genomic_DNA"/>
</dbReference>
<dbReference type="InterPro" id="IPR017850">
    <property type="entry name" value="Alkaline_phosphatase_core_sf"/>
</dbReference>
<dbReference type="RefSeq" id="WP_284188612.1">
    <property type="nucleotide sequence ID" value="NZ_BSPX01000047.1"/>
</dbReference>
<dbReference type="InterPro" id="IPR058130">
    <property type="entry name" value="PEA_transf_C"/>
</dbReference>
<proteinExistence type="predicted"/>
<evidence type="ECO:0000256" key="4">
    <source>
        <dbReference type="ARBA" id="ARBA00022692"/>
    </source>
</evidence>
<feature type="transmembrane region" description="Helical" evidence="7">
    <location>
        <begin position="41"/>
        <end position="58"/>
    </location>
</feature>
<keyword evidence="10" id="KW-1185">Reference proteome</keyword>
<dbReference type="SUPFAM" id="SSF53649">
    <property type="entry name" value="Alkaline phosphatase-like"/>
    <property type="match status" value="1"/>
</dbReference>
<evidence type="ECO:0000259" key="8">
    <source>
        <dbReference type="Pfam" id="PF00884"/>
    </source>
</evidence>
<evidence type="ECO:0000256" key="1">
    <source>
        <dbReference type="ARBA" id="ARBA00004651"/>
    </source>
</evidence>
<evidence type="ECO:0000256" key="2">
    <source>
        <dbReference type="ARBA" id="ARBA00022475"/>
    </source>
</evidence>
<evidence type="ECO:0000256" key="7">
    <source>
        <dbReference type="SAM" id="Phobius"/>
    </source>
</evidence>
<keyword evidence="3" id="KW-0808">Transferase</keyword>
<reference evidence="10" key="1">
    <citation type="journal article" date="2019" name="Int. J. Syst. Evol. Microbiol.">
        <title>The Global Catalogue of Microorganisms (GCM) 10K type strain sequencing project: providing services to taxonomists for standard genome sequencing and annotation.</title>
        <authorList>
            <consortium name="The Broad Institute Genomics Platform"/>
            <consortium name="The Broad Institute Genome Sequencing Center for Infectious Disease"/>
            <person name="Wu L."/>
            <person name="Ma J."/>
        </authorList>
    </citation>
    <scope>NUCLEOTIDE SEQUENCE [LARGE SCALE GENOMIC DNA]</scope>
    <source>
        <strain evidence="10">NBRC 102407</strain>
    </source>
</reference>
<keyword evidence="5 7" id="KW-1133">Transmembrane helix</keyword>
<evidence type="ECO:0000256" key="6">
    <source>
        <dbReference type="ARBA" id="ARBA00023136"/>
    </source>
</evidence>
<evidence type="ECO:0000313" key="10">
    <source>
        <dbReference type="Proteomes" id="UP001157167"/>
    </source>
</evidence>
<dbReference type="InterPro" id="IPR040423">
    <property type="entry name" value="PEA_transferase"/>
</dbReference>
<protein>
    <recommendedName>
        <fullName evidence="8">Sulfatase N-terminal domain-containing protein</fullName>
    </recommendedName>
</protein>
<gene>
    <name evidence="9" type="ORF">GCM10007933_28720</name>
</gene>
<dbReference type="Gene3D" id="3.40.720.10">
    <property type="entry name" value="Alkaline Phosphatase, subunit A"/>
    <property type="match status" value="1"/>
</dbReference>
<dbReference type="Pfam" id="PF00884">
    <property type="entry name" value="Sulfatase"/>
    <property type="match status" value="1"/>
</dbReference>
<comment type="subcellular location">
    <subcellularLocation>
        <location evidence="1">Cell membrane</location>
        <topology evidence="1">Multi-pass membrane protein</topology>
    </subcellularLocation>
</comment>
<sequence>MTGHPQPPDPHRFSRWADSLLLAVLLLPVLALPQRWGDRAAGVGAMLALVLVAASLPWPRLVRLLALPCLLLAPPVAWYAWRFGVMPGDELMLALRMSDGRSAVEFLADAARQWSTWAVLILEVLVALALKLRRPWPAASRWRQVGLLCGLAYLATGFLHDSFLRTRLPLHPWASPELVLRTYPVSLVQPLVLLATPRPVVAAIAPVRVKVDPAARHRPQTYVLVIGESARADRLGLNGYGRDTTPILGALPGVVSFPDVRSVSDCTHTAVPAMLTMSDAAGIARRPPDEGAPTLFDYFAAAGFFTAFVSMHEPALAEAIGIRADHARNLRYLNPGSPVRDDALLPELRRLLLVPQPRKFIVLQLIGSHFEYEQRYPADFDVFHGDGTPERDRSARYDNSLRYTDWILSRVIEALHGAEGEVVLAYASDHGENLYDDARQRYQHCGSVTHFDTRPATLFWAERLYRPQSWQTLAANRGRYIGQEMVGATLLDLAGVRVPGVVLPDSLAAPLVEREVRYVLDGGKLTGFARDGSLAP</sequence>
<dbReference type="CDD" id="cd16017">
    <property type="entry name" value="LptA"/>
    <property type="match status" value="1"/>
</dbReference>
<accession>A0ABQ6FDK4</accession>
<keyword evidence="4 7" id="KW-0812">Transmembrane</keyword>
<comment type="caution">
    <text evidence="9">The sequence shown here is derived from an EMBL/GenBank/DDBJ whole genome shotgun (WGS) entry which is preliminary data.</text>
</comment>
<dbReference type="PANTHER" id="PTHR30443:SF2">
    <property type="entry name" value="PHOSPHOETHANOLAMINE TRANSFERASE EPTC"/>
    <property type="match status" value="1"/>
</dbReference>
<organism evidence="9 10">
    <name type="scientific">Zoogloea oryzae</name>
    <dbReference type="NCBI Taxonomy" id="310767"/>
    <lineage>
        <taxon>Bacteria</taxon>
        <taxon>Pseudomonadati</taxon>
        <taxon>Pseudomonadota</taxon>
        <taxon>Betaproteobacteria</taxon>
        <taxon>Rhodocyclales</taxon>
        <taxon>Zoogloeaceae</taxon>
        <taxon>Zoogloea</taxon>
    </lineage>
</organism>
<dbReference type="PANTHER" id="PTHR30443">
    <property type="entry name" value="INNER MEMBRANE PROTEIN"/>
    <property type="match status" value="1"/>
</dbReference>
<keyword evidence="2" id="KW-1003">Cell membrane</keyword>
<evidence type="ECO:0000256" key="5">
    <source>
        <dbReference type="ARBA" id="ARBA00022989"/>
    </source>
</evidence>
<name>A0ABQ6FDK4_9RHOO</name>
<evidence type="ECO:0000256" key="3">
    <source>
        <dbReference type="ARBA" id="ARBA00022679"/>
    </source>
</evidence>
<feature type="domain" description="Sulfatase N-terminal" evidence="8">
    <location>
        <begin position="220"/>
        <end position="496"/>
    </location>
</feature>
<dbReference type="InterPro" id="IPR000917">
    <property type="entry name" value="Sulfatase_N"/>
</dbReference>
<dbReference type="Proteomes" id="UP001157167">
    <property type="component" value="Unassembled WGS sequence"/>
</dbReference>